<evidence type="ECO:0000313" key="3">
    <source>
        <dbReference type="Proteomes" id="UP000636800"/>
    </source>
</evidence>
<keyword evidence="1" id="KW-1133">Transmembrane helix</keyword>
<dbReference type="PANTHER" id="PTHR43493:SF5">
    <property type="entry name" value="DNA GYRASE SUBUNIT A, CHLOROPLASTIC_MITOCHONDRIAL"/>
    <property type="match status" value="1"/>
</dbReference>
<proteinExistence type="predicted"/>
<protein>
    <recommendedName>
        <fullName evidence="4">DNA topoisomerase (ATP-hydrolyzing)</fullName>
    </recommendedName>
</protein>
<dbReference type="Gene3D" id="1.10.268.10">
    <property type="entry name" value="Topoisomerase, domain 3"/>
    <property type="match status" value="1"/>
</dbReference>
<accession>A0A835UMT3</accession>
<dbReference type="Proteomes" id="UP000636800">
    <property type="component" value="Unassembled WGS sequence"/>
</dbReference>
<reference evidence="2 3" key="1">
    <citation type="journal article" date="2020" name="Nat. Food">
        <title>A phased Vanilla planifolia genome enables genetic improvement of flavour and production.</title>
        <authorList>
            <person name="Hasing T."/>
            <person name="Tang H."/>
            <person name="Brym M."/>
            <person name="Khazi F."/>
            <person name="Huang T."/>
            <person name="Chambers A.H."/>
        </authorList>
    </citation>
    <scope>NUCLEOTIDE SEQUENCE [LARGE SCALE GENOMIC DNA]</scope>
    <source>
        <tissue evidence="2">Leaf</tissue>
    </source>
</reference>
<sequence>MKMVVIPCKRSQEYSLSQAQADALLDISFKKLPFLETKKFLDERKSLSEQISKFNELLSSKKHIFQVIEQEAFELKTKFGTSRLSLLEDGDGVQLEDKDVIPNEEMLLKASDGLVDVVIICFLVPEFAVRGWSTQKVRNLAFYEYYILLVLLGFVHDFNYFPLVSSGGLFGAFKGVRRILMELFELGKAWSRSLPLVWSTVF</sequence>
<dbReference type="EMBL" id="JADCNL010000009">
    <property type="protein sequence ID" value="KAG0467437.1"/>
    <property type="molecule type" value="Genomic_DNA"/>
</dbReference>
<organism evidence="2 3">
    <name type="scientific">Vanilla planifolia</name>
    <name type="common">Vanilla</name>
    <dbReference type="NCBI Taxonomy" id="51239"/>
    <lineage>
        <taxon>Eukaryota</taxon>
        <taxon>Viridiplantae</taxon>
        <taxon>Streptophyta</taxon>
        <taxon>Embryophyta</taxon>
        <taxon>Tracheophyta</taxon>
        <taxon>Spermatophyta</taxon>
        <taxon>Magnoliopsida</taxon>
        <taxon>Liliopsida</taxon>
        <taxon>Asparagales</taxon>
        <taxon>Orchidaceae</taxon>
        <taxon>Vanilloideae</taxon>
        <taxon>Vanilleae</taxon>
        <taxon>Vanilla</taxon>
    </lineage>
</organism>
<name>A0A835UMT3_VANPL</name>
<feature type="transmembrane region" description="Helical" evidence="1">
    <location>
        <begin position="145"/>
        <end position="173"/>
    </location>
</feature>
<dbReference type="AlphaFoldDB" id="A0A835UMT3"/>
<evidence type="ECO:0000313" key="2">
    <source>
        <dbReference type="EMBL" id="KAG0467437.1"/>
    </source>
</evidence>
<dbReference type="SUPFAM" id="SSF56719">
    <property type="entry name" value="Type II DNA topoisomerase"/>
    <property type="match status" value="1"/>
</dbReference>
<dbReference type="GO" id="GO:0005737">
    <property type="term" value="C:cytoplasm"/>
    <property type="evidence" value="ECO:0007669"/>
    <property type="project" value="TreeGrafter"/>
</dbReference>
<keyword evidence="3" id="KW-1185">Reference proteome</keyword>
<dbReference type="InterPro" id="IPR013757">
    <property type="entry name" value="Topo_IIA_A_a_sf"/>
</dbReference>
<gene>
    <name evidence="2" type="ORF">HPP92_019017</name>
</gene>
<keyword evidence="1" id="KW-0812">Transmembrane</keyword>
<dbReference type="InterPro" id="IPR013760">
    <property type="entry name" value="Topo_IIA-like_dom_sf"/>
</dbReference>
<dbReference type="GO" id="GO:0003918">
    <property type="term" value="F:DNA topoisomerase type II (double strand cut, ATP-hydrolyzing) activity"/>
    <property type="evidence" value="ECO:0007669"/>
    <property type="project" value="InterPro"/>
</dbReference>
<dbReference type="GO" id="GO:0006265">
    <property type="term" value="P:DNA topological change"/>
    <property type="evidence" value="ECO:0007669"/>
    <property type="project" value="TreeGrafter"/>
</dbReference>
<dbReference type="GO" id="GO:0003677">
    <property type="term" value="F:DNA binding"/>
    <property type="evidence" value="ECO:0007669"/>
    <property type="project" value="InterPro"/>
</dbReference>
<comment type="caution">
    <text evidence="2">The sequence shown here is derived from an EMBL/GenBank/DDBJ whole genome shotgun (WGS) entry which is preliminary data.</text>
</comment>
<evidence type="ECO:0008006" key="4">
    <source>
        <dbReference type="Google" id="ProtNLM"/>
    </source>
</evidence>
<dbReference type="GO" id="GO:0005524">
    <property type="term" value="F:ATP binding"/>
    <property type="evidence" value="ECO:0007669"/>
    <property type="project" value="InterPro"/>
</dbReference>
<evidence type="ECO:0000256" key="1">
    <source>
        <dbReference type="SAM" id="Phobius"/>
    </source>
</evidence>
<dbReference type="GO" id="GO:0009330">
    <property type="term" value="C:DNA topoisomerase type II (double strand cut, ATP-hydrolyzing) complex"/>
    <property type="evidence" value="ECO:0007669"/>
    <property type="project" value="TreeGrafter"/>
</dbReference>
<keyword evidence="1" id="KW-0472">Membrane</keyword>
<dbReference type="PANTHER" id="PTHR43493">
    <property type="entry name" value="DNA GYRASE/TOPOISOMERASE SUBUNIT A"/>
    <property type="match status" value="1"/>
</dbReference>
<dbReference type="InterPro" id="IPR050220">
    <property type="entry name" value="Type_II_DNA_Topoisomerases"/>
</dbReference>